<sequence length="196" mass="21938">MVQFSVTISSRMDPTVPSASDKNGPMTEPTAHGSVVLREFTEADVRLALELGEDPYIPLIGSLPARPTRREAEEWVRRQRSRQAEGRGFPFVIVADETAVGTIGLWLRKLSEGIGIVGYSISPRHRRRGYATDALKAITEFAWTVPGVERIELYIEPWNRGSFRAAEKAGYRYERSLPAHHEIGGIPKDMLLYVST</sequence>
<dbReference type="Gene3D" id="3.40.630.30">
    <property type="match status" value="1"/>
</dbReference>
<organism evidence="3 4">
    <name type="scientific">Amycolatopsis decaplanina DSM 44594</name>
    <dbReference type="NCBI Taxonomy" id="1284240"/>
    <lineage>
        <taxon>Bacteria</taxon>
        <taxon>Bacillati</taxon>
        <taxon>Actinomycetota</taxon>
        <taxon>Actinomycetes</taxon>
        <taxon>Pseudonocardiales</taxon>
        <taxon>Pseudonocardiaceae</taxon>
        <taxon>Amycolatopsis</taxon>
    </lineage>
</organism>
<evidence type="ECO:0000256" key="1">
    <source>
        <dbReference type="SAM" id="MobiDB-lite"/>
    </source>
</evidence>
<dbReference type="InterPro" id="IPR000182">
    <property type="entry name" value="GNAT_dom"/>
</dbReference>
<dbReference type="GO" id="GO:0016747">
    <property type="term" value="F:acyltransferase activity, transferring groups other than amino-acyl groups"/>
    <property type="evidence" value="ECO:0007669"/>
    <property type="project" value="InterPro"/>
</dbReference>
<proteinExistence type="predicted"/>
<evidence type="ECO:0000313" key="3">
    <source>
        <dbReference type="EMBL" id="EME60434.1"/>
    </source>
</evidence>
<dbReference type="Proteomes" id="UP000054226">
    <property type="component" value="Unassembled WGS sequence"/>
</dbReference>
<dbReference type="AlphaFoldDB" id="M2ZJB3"/>
<evidence type="ECO:0000259" key="2">
    <source>
        <dbReference type="PROSITE" id="PS51186"/>
    </source>
</evidence>
<dbReference type="Pfam" id="PF13302">
    <property type="entry name" value="Acetyltransf_3"/>
    <property type="match status" value="1"/>
</dbReference>
<dbReference type="CDD" id="cd04301">
    <property type="entry name" value="NAT_SF"/>
    <property type="match status" value="1"/>
</dbReference>
<keyword evidence="4" id="KW-1185">Reference proteome</keyword>
<keyword evidence="3" id="KW-0689">Ribosomal protein</keyword>
<feature type="domain" description="N-acetyltransferase" evidence="2">
    <location>
        <begin position="35"/>
        <end position="193"/>
    </location>
</feature>
<reference evidence="3 4" key="1">
    <citation type="journal article" date="2013" name="Genome Announc.">
        <title>Draft Genome Sequence of Amycolatopsis decaplanina Strain DSM 44594T.</title>
        <authorList>
            <person name="Kaur N."/>
            <person name="Kumar S."/>
            <person name="Bala M."/>
            <person name="Raghava G.P."/>
            <person name="Mayilraj S."/>
        </authorList>
    </citation>
    <scope>NUCLEOTIDE SEQUENCE [LARGE SCALE GENOMIC DNA]</scope>
    <source>
        <strain evidence="3 4">DSM 44594</strain>
    </source>
</reference>
<dbReference type="SUPFAM" id="SSF55729">
    <property type="entry name" value="Acyl-CoA N-acyltransferases (Nat)"/>
    <property type="match status" value="1"/>
</dbReference>
<dbReference type="EMBL" id="AOHO01000048">
    <property type="protein sequence ID" value="EME60434.1"/>
    <property type="molecule type" value="Genomic_DNA"/>
</dbReference>
<feature type="compositionally biased region" description="Polar residues" evidence="1">
    <location>
        <begin position="1"/>
        <end position="21"/>
    </location>
</feature>
<name>M2ZJB3_9PSEU</name>
<dbReference type="PANTHER" id="PTHR43792">
    <property type="entry name" value="GNAT FAMILY, PUTATIVE (AFU_ORTHOLOGUE AFUA_3G00765)-RELATED-RELATED"/>
    <property type="match status" value="1"/>
</dbReference>
<dbReference type="PROSITE" id="PS51186">
    <property type="entry name" value="GNAT"/>
    <property type="match status" value="1"/>
</dbReference>
<keyword evidence="3" id="KW-0687">Ribonucleoprotein</keyword>
<comment type="caution">
    <text evidence="3">The sequence shown here is derived from an EMBL/GenBank/DDBJ whole genome shotgun (WGS) entry which is preliminary data.</text>
</comment>
<feature type="region of interest" description="Disordered" evidence="1">
    <location>
        <begin position="1"/>
        <end position="31"/>
    </location>
</feature>
<dbReference type="InterPro" id="IPR016181">
    <property type="entry name" value="Acyl_CoA_acyltransferase"/>
</dbReference>
<dbReference type="PATRIC" id="fig|1284240.4.peg.3146"/>
<dbReference type="GO" id="GO:0005840">
    <property type="term" value="C:ribosome"/>
    <property type="evidence" value="ECO:0007669"/>
    <property type="project" value="UniProtKB-KW"/>
</dbReference>
<protein>
    <submittedName>
        <fullName evidence="3">Acetyltransferase, ribosomal protein N-acetylase</fullName>
    </submittedName>
</protein>
<accession>M2ZJB3</accession>
<gene>
    <name evidence="3" type="ORF">H074_15457</name>
</gene>
<evidence type="ECO:0000313" key="4">
    <source>
        <dbReference type="Proteomes" id="UP000054226"/>
    </source>
</evidence>
<dbReference type="InterPro" id="IPR051531">
    <property type="entry name" value="N-acetyltransferase"/>
</dbReference>
<keyword evidence="3" id="KW-0808">Transferase</keyword>